<evidence type="ECO:0000259" key="1">
    <source>
        <dbReference type="SMART" id="SM00382"/>
    </source>
</evidence>
<dbReference type="AlphaFoldDB" id="A0A3E0DNC1"/>
<dbReference type="InterPro" id="IPR041685">
    <property type="entry name" value="AAA_GajA/Old/RecF-like"/>
</dbReference>
<gene>
    <name evidence="2" type="ORF">DFP81_1053</name>
</gene>
<dbReference type="Gene3D" id="3.40.50.300">
    <property type="entry name" value="P-loop containing nucleotide triphosphate hydrolases"/>
    <property type="match status" value="2"/>
</dbReference>
<proteinExistence type="predicted"/>
<keyword evidence="3" id="KW-1185">Reference proteome</keyword>
<name>A0A3E0DNC1_9GAMM</name>
<dbReference type="Proteomes" id="UP000256542">
    <property type="component" value="Unassembled WGS sequence"/>
</dbReference>
<dbReference type="SUPFAM" id="SSF52540">
    <property type="entry name" value="P-loop containing nucleoside triphosphate hydrolases"/>
    <property type="match status" value="1"/>
</dbReference>
<comment type="caution">
    <text evidence="2">The sequence shown here is derived from an EMBL/GenBank/DDBJ whole genome shotgun (WGS) entry which is preliminary data.</text>
</comment>
<feature type="domain" description="AAA+ ATPase" evidence="1">
    <location>
        <begin position="22"/>
        <end position="445"/>
    </location>
</feature>
<dbReference type="InterPro" id="IPR003593">
    <property type="entry name" value="AAA+_ATPase"/>
</dbReference>
<sequence>MKLISFKASKVHGYLDFDVSFRDDVNFFAGLNGSGKTTVLKLIVSMISPDIKEIRSIGFESATIILEEKNKKISIAYKKDKDKKTICLYLDIDGEFFSCLLNESDKIRLEHNEMEFADESNESASSVISKIRKITSPMFLSLDRRFIKTSQEKNKEDWWSSAFNSASSRERDRFQRKTGDTSIDEVLKLVSEEFRVARVRQSRAENTLRDKIILDSLSFTDASESAQLPNVDALALLKKKQSTIIDTLKNLELSIDGFETKFNDFFTKFENLAKAMDKEFKGNSKLTPEQQEDMVAWFVNQNQLNRINRIFELVEEYQYSKTTFYRKLDKLTNIINKFLSETEKKINIDQFGDISVYINNNKKNLSILSSGERQILIMFTHLILDKTLRSGIFIVDEPELSLHISWQDMYVSAVQEANSGLQLILATHSPAIIGGRNHMYVPLDGERK</sequence>
<dbReference type="InterPro" id="IPR027417">
    <property type="entry name" value="P-loop_NTPase"/>
</dbReference>
<dbReference type="RefSeq" id="WP_115897336.1">
    <property type="nucleotide sequence ID" value="NZ_QUNG01000005.1"/>
</dbReference>
<accession>A0A3E0DNC1</accession>
<dbReference type="EMBL" id="QUNG01000005">
    <property type="protein sequence ID" value="REG83639.1"/>
    <property type="molecule type" value="Genomic_DNA"/>
</dbReference>
<dbReference type="Pfam" id="PF13175">
    <property type="entry name" value="AAA_15"/>
    <property type="match status" value="1"/>
</dbReference>
<evidence type="ECO:0000313" key="2">
    <source>
        <dbReference type="EMBL" id="REG83639.1"/>
    </source>
</evidence>
<organism evidence="2 3">
    <name type="scientific">Marinomonas pollencensis</name>
    <dbReference type="NCBI Taxonomy" id="491954"/>
    <lineage>
        <taxon>Bacteria</taxon>
        <taxon>Pseudomonadati</taxon>
        <taxon>Pseudomonadota</taxon>
        <taxon>Gammaproteobacteria</taxon>
        <taxon>Oceanospirillales</taxon>
        <taxon>Oceanospirillaceae</taxon>
        <taxon>Marinomonas</taxon>
    </lineage>
</organism>
<reference evidence="2 3" key="1">
    <citation type="submission" date="2018-08" db="EMBL/GenBank/DDBJ databases">
        <title>Genomic Encyclopedia of Type Strains, Phase III (KMG-III): the genomes of soil and plant-associated and newly described type strains.</title>
        <authorList>
            <person name="Whitman W."/>
        </authorList>
    </citation>
    <scope>NUCLEOTIDE SEQUENCE [LARGE SCALE GENOMIC DNA]</scope>
    <source>
        <strain evidence="2 3">CECT 7375</strain>
    </source>
</reference>
<dbReference type="PANTHER" id="PTHR43581">
    <property type="entry name" value="ATP/GTP PHOSPHATASE"/>
    <property type="match status" value="1"/>
</dbReference>
<dbReference type="OrthoDB" id="9815944at2"/>
<dbReference type="InterPro" id="IPR051396">
    <property type="entry name" value="Bact_Antivir_Def_Nuclease"/>
</dbReference>
<dbReference type="SMART" id="SM00382">
    <property type="entry name" value="AAA"/>
    <property type="match status" value="1"/>
</dbReference>
<dbReference type="PANTHER" id="PTHR43581:SF2">
    <property type="entry name" value="EXCINUCLEASE ATPASE SUBUNIT"/>
    <property type="match status" value="1"/>
</dbReference>
<protein>
    <submittedName>
        <fullName evidence="2">AAA ATPase-like protein</fullName>
    </submittedName>
</protein>
<evidence type="ECO:0000313" key="3">
    <source>
        <dbReference type="Proteomes" id="UP000256542"/>
    </source>
</evidence>